<protein>
    <recommendedName>
        <fullName evidence="4">Small auxin up regulated protein</fullName>
    </recommendedName>
</protein>
<dbReference type="InterPro" id="IPR003676">
    <property type="entry name" value="SAUR_fam"/>
</dbReference>
<accession>A0A7J7L0R7</accession>
<dbReference type="GO" id="GO:0009733">
    <property type="term" value="P:response to auxin"/>
    <property type="evidence" value="ECO:0007669"/>
    <property type="project" value="InterPro"/>
</dbReference>
<evidence type="ECO:0000256" key="1">
    <source>
        <dbReference type="ARBA" id="ARBA00006974"/>
    </source>
</evidence>
<reference evidence="2 3" key="1">
    <citation type="journal article" date="2020" name="IScience">
        <title>Genome Sequencing of the Endangered Kingdonia uniflora (Circaeasteraceae, Ranunculales) Reveals Potential Mechanisms of Evolutionary Specialization.</title>
        <authorList>
            <person name="Sun Y."/>
            <person name="Deng T."/>
            <person name="Zhang A."/>
            <person name="Moore M.J."/>
            <person name="Landis J.B."/>
            <person name="Lin N."/>
            <person name="Zhang H."/>
            <person name="Zhang X."/>
            <person name="Huang J."/>
            <person name="Zhang X."/>
            <person name="Sun H."/>
            <person name="Wang H."/>
        </authorList>
    </citation>
    <scope>NUCLEOTIDE SEQUENCE [LARGE SCALE GENOMIC DNA]</scope>
    <source>
        <strain evidence="2">TB1705</strain>
        <tissue evidence="2">Leaf</tissue>
    </source>
</reference>
<evidence type="ECO:0000313" key="3">
    <source>
        <dbReference type="Proteomes" id="UP000541444"/>
    </source>
</evidence>
<organism evidence="2 3">
    <name type="scientific">Kingdonia uniflora</name>
    <dbReference type="NCBI Taxonomy" id="39325"/>
    <lineage>
        <taxon>Eukaryota</taxon>
        <taxon>Viridiplantae</taxon>
        <taxon>Streptophyta</taxon>
        <taxon>Embryophyta</taxon>
        <taxon>Tracheophyta</taxon>
        <taxon>Spermatophyta</taxon>
        <taxon>Magnoliopsida</taxon>
        <taxon>Ranunculales</taxon>
        <taxon>Circaeasteraceae</taxon>
        <taxon>Kingdonia</taxon>
    </lineage>
</organism>
<comment type="similarity">
    <text evidence="1">Belongs to the ARG7 family.</text>
</comment>
<dbReference type="AlphaFoldDB" id="A0A7J7L0R7"/>
<dbReference type="EMBL" id="JACGCM010002755">
    <property type="protein sequence ID" value="KAF6136230.1"/>
    <property type="molecule type" value="Genomic_DNA"/>
</dbReference>
<gene>
    <name evidence="2" type="ORF">GIB67_001639</name>
</gene>
<sequence>MGTHEDHQHHQKGIKDIPKGYLAILVGQEGEVKQRCVVPVLYLNHPLFKQLLEEAERVYGFDQKGNIIIPCNVEEFRNVQDTIDQENHQQHFKCFGG</sequence>
<keyword evidence="3" id="KW-1185">Reference proteome</keyword>
<proteinExistence type="inferred from homology"/>
<evidence type="ECO:0000313" key="2">
    <source>
        <dbReference type="EMBL" id="KAF6136230.1"/>
    </source>
</evidence>
<dbReference type="PANTHER" id="PTHR31374:SF29">
    <property type="entry name" value="SAUR-LIKE AUXIN-RESPONSIVE PROTEIN FAMILY"/>
    <property type="match status" value="1"/>
</dbReference>
<dbReference type="OrthoDB" id="1026046at2759"/>
<evidence type="ECO:0008006" key="4">
    <source>
        <dbReference type="Google" id="ProtNLM"/>
    </source>
</evidence>
<name>A0A7J7L0R7_9MAGN</name>
<dbReference type="Pfam" id="PF02519">
    <property type="entry name" value="Auxin_inducible"/>
    <property type="match status" value="1"/>
</dbReference>
<comment type="caution">
    <text evidence="2">The sequence shown here is derived from an EMBL/GenBank/DDBJ whole genome shotgun (WGS) entry which is preliminary data.</text>
</comment>
<dbReference type="PANTHER" id="PTHR31374">
    <property type="entry name" value="AUXIN-INDUCED PROTEIN-LIKE-RELATED"/>
    <property type="match status" value="1"/>
</dbReference>
<dbReference type="Proteomes" id="UP000541444">
    <property type="component" value="Unassembled WGS sequence"/>
</dbReference>